<keyword evidence="1" id="KW-0812">Transmembrane</keyword>
<gene>
    <name evidence="2" type="ORF">JMJ56_07525</name>
</gene>
<keyword evidence="1" id="KW-0472">Membrane</keyword>
<feature type="transmembrane region" description="Helical" evidence="1">
    <location>
        <begin position="27"/>
        <end position="53"/>
    </location>
</feature>
<dbReference type="EMBL" id="JAETWB010000002">
    <property type="protein sequence ID" value="MBL6077849.1"/>
    <property type="molecule type" value="Genomic_DNA"/>
</dbReference>
<sequence>MSLAQVADVFPDRSLVLKAPVTRWRGWLSACVLFLLCAGFAGWAAIGLVPALAEDYALRNSAVPINGRVLNGQCRSRLALLQDCEMTLVANATRKGAGPLRQKVSYLFVEPHVGDFQVQVMADPARPDRLTTDMGLGHLTNRLLTGLGIAVALVGLFLGGIVLVRASGRARRDMANLSGRRLAPVPVQVTRDTNGWQVRPTDGKRPALWPLPRKAEPFWLDGTGPIALGVTAPGGALFPLDRDLAWANFTPQERDRLRVAAGYSAPLSAGAAPSAAATAA</sequence>
<dbReference type="RefSeq" id="WP_202831013.1">
    <property type="nucleotide sequence ID" value="NZ_JAETWB010000002.1"/>
</dbReference>
<proteinExistence type="predicted"/>
<accession>A0ABS1TZL1</accession>
<keyword evidence="3" id="KW-1185">Reference proteome</keyword>
<comment type="caution">
    <text evidence="2">The sequence shown here is derived from an EMBL/GenBank/DDBJ whole genome shotgun (WGS) entry which is preliminary data.</text>
</comment>
<evidence type="ECO:0008006" key="4">
    <source>
        <dbReference type="Google" id="ProtNLM"/>
    </source>
</evidence>
<dbReference type="Proteomes" id="UP000660885">
    <property type="component" value="Unassembled WGS sequence"/>
</dbReference>
<evidence type="ECO:0000313" key="2">
    <source>
        <dbReference type="EMBL" id="MBL6077849.1"/>
    </source>
</evidence>
<evidence type="ECO:0000256" key="1">
    <source>
        <dbReference type="SAM" id="Phobius"/>
    </source>
</evidence>
<keyword evidence="1" id="KW-1133">Transmembrane helix</keyword>
<evidence type="ECO:0000313" key="3">
    <source>
        <dbReference type="Proteomes" id="UP000660885"/>
    </source>
</evidence>
<reference evidence="2 3" key="1">
    <citation type="submission" date="2021-01" db="EMBL/GenBank/DDBJ databases">
        <title>Belnapia mucosa sp. nov. and Belnapia arida sp. nov., isolated from the Tabernas Desert (Almeria, Spain).</title>
        <authorList>
            <person name="Molina-Menor E."/>
            <person name="Vidal-Verdu A."/>
            <person name="Calonge A."/>
            <person name="Satari L."/>
            <person name="Pereto J."/>
            <person name="Porcar M."/>
        </authorList>
    </citation>
    <scope>NUCLEOTIDE SEQUENCE [LARGE SCALE GENOMIC DNA]</scope>
    <source>
        <strain evidence="2 3">T18</strain>
    </source>
</reference>
<organism evidence="2 3">
    <name type="scientific">Belnapia arida</name>
    <dbReference type="NCBI Taxonomy" id="2804533"/>
    <lineage>
        <taxon>Bacteria</taxon>
        <taxon>Pseudomonadati</taxon>
        <taxon>Pseudomonadota</taxon>
        <taxon>Alphaproteobacteria</taxon>
        <taxon>Acetobacterales</taxon>
        <taxon>Roseomonadaceae</taxon>
        <taxon>Belnapia</taxon>
    </lineage>
</organism>
<name>A0ABS1TZL1_9PROT</name>
<feature type="transmembrane region" description="Helical" evidence="1">
    <location>
        <begin position="143"/>
        <end position="164"/>
    </location>
</feature>
<protein>
    <recommendedName>
        <fullName evidence="4">DUF3592 domain-containing protein</fullName>
    </recommendedName>
</protein>